<dbReference type="InterPro" id="IPR029062">
    <property type="entry name" value="Class_I_gatase-like"/>
</dbReference>
<dbReference type="NCBIfam" id="NF003672">
    <property type="entry name" value="PRK05297.1"/>
    <property type="match status" value="1"/>
</dbReference>
<dbReference type="GO" id="GO:0006189">
    <property type="term" value="P:'de novo' IMP biosynthetic process"/>
    <property type="evidence" value="ECO:0007669"/>
    <property type="project" value="UniProtKB-UniPathway"/>
</dbReference>
<protein>
    <recommendedName>
        <fullName evidence="3">phosphoribosylformylglycinamidine synthase</fullName>
        <ecNumber evidence="3">6.3.5.3</ecNumber>
    </recommendedName>
    <alternativeName>
        <fullName evidence="12">Formylglycinamide ribonucleotide amidotransferase</fullName>
    </alternativeName>
    <alternativeName>
        <fullName evidence="11">Formylglycinamide ribotide amidotransferase</fullName>
    </alternativeName>
</protein>
<dbReference type="HAMAP" id="MF_00419">
    <property type="entry name" value="PurL_1"/>
    <property type="match status" value="1"/>
</dbReference>
<dbReference type="EC" id="6.3.5.3" evidence="3"/>
<evidence type="ECO:0000256" key="8">
    <source>
        <dbReference type="ARBA" id="ARBA00022840"/>
    </source>
</evidence>
<gene>
    <name evidence="19" type="ORF">CB5_LOCUS15393</name>
</gene>
<dbReference type="PANTHER" id="PTHR10099">
    <property type="entry name" value="PHOSPHORIBOSYLFORMYLGLYCINAMIDINE SYNTHASE"/>
    <property type="match status" value="1"/>
</dbReference>
<evidence type="ECO:0000256" key="2">
    <source>
        <dbReference type="ARBA" id="ARBA00008608"/>
    </source>
</evidence>
<reference evidence="19" key="1">
    <citation type="submission" date="2020-07" db="EMBL/GenBank/DDBJ databases">
        <authorList>
            <person name="Lin J."/>
        </authorList>
    </citation>
    <scope>NUCLEOTIDE SEQUENCE</scope>
</reference>
<dbReference type="InterPro" id="IPR041609">
    <property type="entry name" value="PurL_linker"/>
</dbReference>
<dbReference type="Gene3D" id="3.90.650.10">
    <property type="entry name" value="PurM-like C-terminal domain"/>
    <property type="match status" value="2"/>
</dbReference>
<dbReference type="NCBIfam" id="TIGR01735">
    <property type="entry name" value="FGAM_synt"/>
    <property type="match status" value="1"/>
</dbReference>
<evidence type="ECO:0000256" key="14">
    <source>
        <dbReference type="SAM" id="MobiDB-lite"/>
    </source>
</evidence>
<dbReference type="PANTHER" id="PTHR10099:SF1">
    <property type="entry name" value="PHOSPHORIBOSYLFORMYLGLYCINAMIDINE SYNTHASE"/>
    <property type="match status" value="1"/>
</dbReference>
<sequence length="1515" mass="165353">MDQFSALRSIPLRYPLKPSLATKTLVELRRPRILSSATAVAGALPPPSPERPRHALPRSRSVAAALRRRLLGSIVGRSSCSAYLSIIKSQRSMATLGKPAVGDSLRIPAFPTNGEPRRSHMLSFRNPGARRRFHVTCSRFGLRHVPILSIRRNASLSTPLLSIPRAVVSRGLESPLDEQYDTLEQTPEIIHFYRRPFIRESAAAELLRQVQEKISPNIVDIKTEQCFNIGVEGVLPINKLGVLKWLLQETYEPENLDKHSFLEEEEALTGAQNSVLIEVGPRMSFTTAWSANAVSICQACSLTEITRLERSRRYLLHLRPGSSPLDVNQINDFAAMVHDRMTECVYPQKLTSFKTSAIPEAVSVVPVIERGREALEEINVKMGLAFDEQDIKYYTALFKDDIKRNPTTVELFDIAQSNSEHSRHWFFNGKLVIDGETMSKTLMQIVKSTLKANPNNSVIGFKDNSSAIKGYQVNQLRPAFPGSTCPLDMIIRELDILFTAETHNFPCAVAPYPGAETGAGGRIRDTHATGRGSFVVAATAGYCVGNLRIEGSFAPWEDSSFLYPSNLAPPLQILVDASDGASDYGNKFGEPLIQGFTRTFGMRLPSGERREWLKPIMFSGGIGQIDHAHISKGEPDIGMLVVKIGGPAYRIGMGGGAASSMVSGQNDAELDFNAVQRGDAEMAQKLYRVVRACAEMGEKNPIISIHDQGAGGNCNVVKEIIYPKGAEIDIRSIVVGDHTMSVLEIWGAEYQEQDALLVKPESRDLLQVICERERVSMAVIGTISGSGKIVLIDSSAIEESKSNGLPPPPPVEDLELEKVLGDMPQKCFEFSRIPQLREPLDIAPGTTLMDSLKRVLKLPSVCSKRFLTTKVDRCVTGLVAQQQTVGPLQLPLSDVAVIAQTYTDLTGGACAIGEQPIKGLLNSKAMARMAVGEALTNLVWAKVTSLADVKASGNWMYAAKLDGEGADMYDAAIALSESMIQLGIAIDGGKDSLSMAAHAGGEVVKAPGNLVISAYVTCPDITLTVTPDLKLTNDGVLLHIDLAKGKRRLGGSALAQAFDQVGDDCPDLDDVLYLKSVFESVQDLLSERLISAGHDISDGGLIVCALEMAFAGNCGLKLNLSSGGHSILHTLFAEELGLILEINKKDIDIVKKKLKTMGVSSEVIGEVSASPVIELVVDGDLRLKEETSYLRDLWEETSFQLESLQRLASCVKLEKEGLKHRQSPSWSLSFTPKFTNSKLIAASSKPKVAIIREEGSNGDREMSAAFYAAGFEPWDVTMSDLLNGKISLDDFRGVAFVGGFSYADVLDSAKGWSASIRFNLPLLQQFQKFYNRPDTFSLGVCNGCQLMALLGWVPGGDVGGSSGVGGDLSQPRFVHNESGRFECRFTGVTIGDSPAIMFKGMEGSTLGVWAAHGEGRAYFPDNDILGSVLKSNLAPVRYCDDESKITEVYPFNPNGSPLGIAALCSPDGRHLAMMPHPERCFMMWQYPWYPKEWNVDKKGPSPWLRMFQNAREWCS</sequence>
<comment type="catalytic activity">
    <reaction evidence="13">
        <text>N(2)-formyl-N(1)-(5-phospho-beta-D-ribosyl)glycinamide + L-glutamine + ATP + H2O = 2-formamido-N(1)-(5-O-phospho-beta-D-ribosyl)acetamidine + L-glutamate + ADP + phosphate + H(+)</text>
        <dbReference type="Rhea" id="RHEA:17129"/>
        <dbReference type="ChEBI" id="CHEBI:15377"/>
        <dbReference type="ChEBI" id="CHEBI:15378"/>
        <dbReference type="ChEBI" id="CHEBI:29985"/>
        <dbReference type="ChEBI" id="CHEBI:30616"/>
        <dbReference type="ChEBI" id="CHEBI:43474"/>
        <dbReference type="ChEBI" id="CHEBI:58359"/>
        <dbReference type="ChEBI" id="CHEBI:147286"/>
        <dbReference type="ChEBI" id="CHEBI:147287"/>
        <dbReference type="ChEBI" id="CHEBI:456216"/>
        <dbReference type="EC" id="6.3.5.3"/>
    </reaction>
</comment>
<feature type="domain" description="Phosphoribosylformylglycinamidine synthase N-terminal" evidence="17">
    <location>
        <begin position="260"/>
        <end position="348"/>
    </location>
</feature>
<evidence type="ECO:0000256" key="12">
    <source>
        <dbReference type="ARBA" id="ARBA00032632"/>
    </source>
</evidence>
<evidence type="ECO:0000256" key="1">
    <source>
        <dbReference type="ARBA" id="ARBA00004920"/>
    </source>
</evidence>
<dbReference type="Gene3D" id="1.10.8.750">
    <property type="entry name" value="Phosphoribosylformylglycinamidine synthase, linker domain"/>
    <property type="match status" value="1"/>
</dbReference>
<dbReference type="GO" id="GO:0005524">
    <property type="term" value="F:ATP binding"/>
    <property type="evidence" value="ECO:0007669"/>
    <property type="project" value="UniProtKB-KW"/>
</dbReference>
<dbReference type="InterPro" id="IPR040707">
    <property type="entry name" value="FGAR-AT_N"/>
</dbReference>
<keyword evidence="8" id="KW-0067">ATP-binding</keyword>
<evidence type="ECO:0000313" key="19">
    <source>
        <dbReference type="EMBL" id="CAD1832182.1"/>
    </source>
</evidence>
<feature type="domain" description="FGAR-AT PurM N-terminal-like" evidence="18">
    <location>
        <begin position="863"/>
        <end position="1016"/>
    </location>
</feature>
<dbReference type="SUPFAM" id="SSF109736">
    <property type="entry name" value="FGAM synthase PurL, linker domain"/>
    <property type="match status" value="1"/>
</dbReference>
<dbReference type="SUPFAM" id="SSF52317">
    <property type="entry name" value="Class I glutamine amidotransferase-like"/>
    <property type="match status" value="1"/>
</dbReference>
<evidence type="ECO:0000259" key="16">
    <source>
        <dbReference type="Pfam" id="PF18072"/>
    </source>
</evidence>
<dbReference type="SUPFAM" id="SSF55326">
    <property type="entry name" value="PurM N-terminal domain-like"/>
    <property type="match status" value="2"/>
</dbReference>
<comment type="pathway">
    <text evidence="1">Purine metabolism; IMP biosynthesis via de novo pathway; 5-amino-1-(5-phospho-D-ribosyl)imidazole from N(2)-formyl-N(1)-(5-phospho-D-ribosyl)glycinamide: step 1/2.</text>
</comment>
<evidence type="ECO:0000256" key="5">
    <source>
        <dbReference type="ARBA" id="ARBA00022723"/>
    </source>
</evidence>
<evidence type="ECO:0000256" key="9">
    <source>
        <dbReference type="ARBA" id="ARBA00022842"/>
    </source>
</evidence>
<keyword evidence="6" id="KW-0547">Nucleotide-binding</keyword>
<dbReference type="Gene3D" id="3.30.1330.10">
    <property type="entry name" value="PurM-like, N-terminal domain"/>
    <property type="match status" value="2"/>
</dbReference>
<evidence type="ECO:0000256" key="4">
    <source>
        <dbReference type="ARBA" id="ARBA00022598"/>
    </source>
</evidence>
<dbReference type="InterPro" id="IPR036921">
    <property type="entry name" value="PurM-like_N_sf"/>
</dbReference>
<dbReference type="Pfam" id="PF22689">
    <property type="entry name" value="FGAR-AT_PurM_N-like"/>
    <property type="match status" value="1"/>
</dbReference>
<dbReference type="GO" id="GO:0046872">
    <property type="term" value="F:metal ion binding"/>
    <property type="evidence" value="ECO:0007669"/>
    <property type="project" value="UniProtKB-KW"/>
</dbReference>
<evidence type="ECO:0000259" key="18">
    <source>
        <dbReference type="Pfam" id="PF22689"/>
    </source>
</evidence>
<feature type="domain" description="PurM-like C-terminal" evidence="15">
    <location>
        <begin position="638"/>
        <end position="792"/>
    </location>
</feature>
<dbReference type="InterPro" id="IPR036676">
    <property type="entry name" value="PurM-like_C_sf"/>
</dbReference>
<dbReference type="Pfam" id="PF18076">
    <property type="entry name" value="FGAR-AT_N"/>
    <property type="match status" value="1"/>
</dbReference>
<accession>A0A6V7PMQ8</accession>
<dbReference type="CDD" id="cd01740">
    <property type="entry name" value="GATase1_FGAR_AT"/>
    <property type="match status" value="1"/>
</dbReference>
<evidence type="ECO:0000256" key="6">
    <source>
        <dbReference type="ARBA" id="ARBA00022741"/>
    </source>
</evidence>
<feature type="domain" description="Phosphoribosylformylglycinamidine synthase linker" evidence="16">
    <location>
        <begin position="375"/>
        <end position="424"/>
    </location>
</feature>
<dbReference type="FunFam" id="3.30.1330.10:FF:000009">
    <property type="entry name" value="Probable phosphoribosylformylglycinamidine synthase"/>
    <property type="match status" value="1"/>
</dbReference>
<evidence type="ECO:0000256" key="10">
    <source>
        <dbReference type="ARBA" id="ARBA00022962"/>
    </source>
</evidence>
<dbReference type="FunFam" id="1.10.8.750:FF:000001">
    <property type="entry name" value="Putative phosphoribosylformylglycinamidine synthase"/>
    <property type="match status" value="1"/>
</dbReference>
<comment type="similarity">
    <text evidence="2">In the N-terminal section; belongs to the FGAMS family.</text>
</comment>
<dbReference type="FunFam" id="3.90.650.10:FF:000006">
    <property type="entry name" value="Phosphoribosylformylglycinamidine synthase, putative"/>
    <property type="match status" value="1"/>
</dbReference>
<dbReference type="Pfam" id="PF02769">
    <property type="entry name" value="AIRS_C"/>
    <property type="match status" value="2"/>
</dbReference>
<dbReference type="Pfam" id="PF18072">
    <property type="entry name" value="FGAR-AT_linker"/>
    <property type="match status" value="1"/>
</dbReference>
<name>A0A6V7PMQ8_ANACO</name>
<evidence type="ECO:0000256" key="11">
    <source>
        <dbReference type="ARBA" id="ARBA00029823"/>
    </source>
</evidence>
<dbReference type="InterPro" id="IPR010073">
    <property type="entry name" value="PurL_large"/>
</dbReference>
<dbReference type="GO" id="GO:0005737">
    <property type="term" value="C:cytoplasm"/>
    <property type="evidence" value="ECO:0007669"/>
    <property type="project" value="TreeGrafter"/>
</dbReference>
<dbReference type="InterPro" id="IPR036604">
    <property type="entry name" value="PurS-like_sf"/>
</dbReference>
<evidence type="ECO:0000256" key="7">
    <source>
        <dbReference type="ARBA" id="ARBA00022755"/>
    </source>
</evidence>
<dbReference type="UniPathway" id="UPA00074">
    <property type="reaction ID" value="UER00128"/>
</dbReference>
<dbReference type="GO" id="GO:0004642">
    <property type="term" value="F:phosphoribosylformylglycinamidine synthase activity"/>
    <property type="evidence" value="ECO:0007669"/>
    <property type="project" value="UniProtKB-EC"/>
</dbReference>
<feature type="region of interest" description="Disordered" evidence="14">
    <location>
        <begin position="39"/>
        <end position="58"/>
    </location>
</feature>
<keyword evidence="7" id="KW-0658">Purine biosynthesis</keyword>
<dbReference type="InterPro" id="IPR055181">
    <property type="entry name" value="FGAR-AT_PurM_N-like"/>
</dbReference>
<evidence type="ECO:0000256" key="3">
    <source>
        <dbReference type="ARBA" id="ARBA00012747"/>
    </source>
</evidence>
<dbReference type="SUPFAM" id="SSF56042">
    <property type="entry name" value="PurM C-terminal domain-like"/>
    <property type="match status" value="2"/>
</dbReference>
<evidence type="ECO:0000259" key="15">
    <source>
        <dbReference type="Pfam" id="PF02769"/>
    </source>
</evidence>
<evidence type="ECO:0000259" key="17">
    <source>
        <dbReference type="Pfam" id="PF18076"/>
    </source>
</evidence>
<dbReference type="Pfam" id="PF13507">
    <property type="entry name" value="GATase_5"/>
    <property type="match status" value="1"/>
</dbReference>
<keyword evidence="5" id="KW-0479">Metal-binding</keyword>
<keyword evidence="10" id="KW-0315">Glutamine amidotransferase</keyword>
<dbReference type="PROSITE" id="PS51273">
    <property type="entry name" value="GATASE_TYPE_1"/>
    <property type="match status" value="1"/>
</dbReference>
<evidence type="ECO:0000256" key="13">
    <source>
        <dbReference type="ARBA" id="ARBA00052585"/>
    </source>
</evidence>
<dbReference type="SMART" id="SM01211">
    <property type="entry name" value="GATase_5"/>
    <property type="match status" value="1"/>
</dbReference>
<organism evidence="19">
    <name type="scientific">Ananas comosus var. bracteatus</name>
    <name type="common">red pineapple</name>
    <dbReference type="NCBI Taxonomy" id="296719"/>
    <lineage>
        <taxon>Eukaryota</taxon>
        <taxon>Viridiplantae</taxon>
        <taxon>Streptophyta</taxon>
        <taxon>Embryophyta</taxon>
        <taxon>Tracheophyta</taxon>
        <taxon>Spermatophyta</taxon>
        <taxon>Magnoliopsida</taxon>
        <taxon>Liliopsida</taxon>
        <taxon>Poales</taxon>
        <taxon>Bromeliaceae</taxon>
        <taxon>Bromelioideae</taxon>
        <taxon>Ananas</taxon>
    </lineage>
</organism>
<dbReference type="CDD" id="cd02203">
    <property type="entry name" value="PurL_repeat1"/>
    <property type="match status" value="1"/>
</dbReference>
<dbReference type="InterPro" id="IPR010918">
    <property type="entry name" value="PurM-like_C_dom"/>
</dbReference>
<keyword evidence="4" id="KW-0436">Ligase</keyword>
<dbReference type="CDD" id="cd02204">
    <property type="entry name" value="PurL_repeat2"/>
    <property type="match status" value="1"/>
</dbReference>
<dbReference type="FunFam" id="3.40.50.880:FF:000014">
    <property type="entry name" value="Phosphoribosylformylglycinamidine synthase, putative"/>
    <property type="match status" value="1"/>
</dbReference>
<proteinExistence type="inferred from homology"/>
<dbReference type="FunFam" id="3.30.1330.10:FF:000007">
    <property type="entry name" value="Phosphoribosylformylglycinamidine synthase, putative"/>
    <property type="match status" value="1"/>
</dbReference>
<dbReference type="EMBL" id="LR862150">
    <property type="protein sequence ID" value="CAD1832182.1"/>
    <property type="molecule type" value="Genomic_DNA"/>
</dbReference>
<feature type="domain" description="PurM-like C-terminal" evidence="15">
    <location>
        <begin position="1047"/>
        <end position="1177"/>
    </location>
</feature>
<dbReference type="SUPFAM" id="SSF82697">
    <property type="entry name" value="PurS-like"/>
    <property type="match status" value="1"/>
</dbReference>
<keyword evidence="9" id="KW-0460">Magnesium</keyword>
<dbReference type="FunFam" id="3.90.650.10:FF:000017">
    <property type="entry name" value="Probable phosphoribosylformylglycinamidine synthase, chloroplastic/mitochondrial"/>
    <property type="match status" value="1"/>
</dbReference>
<dbReference type="Gene3D" id="3.40.50.880">
    <property type="match status" value="1"/>
</dbReference>